<proteinExistence type="predicted"/>
<protein>
    <recommendedName>
        <fullName evidence="3">Phage protein</fullName>
    </recommendedName>
</protein>
<dbReference type="EMBL" id="KJ190158">
    <property type="protein sequence ID" value="AHN83655.1"/>
    <property type="molecule type" value="Genomic_DNA"/>
</dbReference>
<name>A0A023MHA5_9CAUD</name>
<sequence length="113" mass="13312">MFESLRGDHFQLYFKHIQTKGTFKMYTLKIVERVNPTHTVDFRDDFNPLAVNLRESYHELSCDAVVVFFEDNSEGAVACVVDSEQKFYIYRDVDAYLMNENAVTVRIIHRVPR</sequence>
<dbReference type="GeneID" id="19486792"/>
<keyword evidence="2" id="KW-1185">Reference proteome</keyword>
<reference evidence="1 2" key="1">
    <citation type="journal article" date="2014" name="Genome Announc.">
        <title>Complete Genome Sequences of Two Escherichia coli O157:H7 Phages Effective in Limiting Contamination of Food Products.</title>
        <authorList>
            <person name="Hong Y."/>
            <person name="Pan Y."/>
            <person name="Harman N.J."/>
            <person name="Ebner P.D."/>
        </authorList>
    </citation>
    <scope>NUCLEOTIDE SEQUENCE [LARGE SCALE GENOMIC DNA]</scope>
</reference>
<dbReference type="KEGG" id="vg:19486792"/>
<evidence type="ECO:0008006" key="3">
    <source>
        <dbReference type="Google" id="ProtNLM"/>
    </source>
</evidence>
<organism evidence="1 2">
    <name type="scientific">Escherichia phage FFH2</name>
    <dbReference type="NCBI Taxonomy" id="1446490"/>
    <lineage>
        <taxon>Viruses</taxon>
        <taxon>Duplodnaviria</taxon>
        <taxon>Heunggongvirae</taxon>
        <taxon>Uroviricota</taxon>
        <taxon>Caudoviricetes</taxon>
        <taxon>Vequintavirinae</taxon>
        <taxon>Vequintavirus</taxon>
        <taxon>Vequintavirus PDX</taxon>
        <taxon>Vequintavirus FFH2</taxon>
    </lineage>
</organism>
<dbReference type="Proteomes" id="UP000026907">
    <property type="component" value="Segment"/>
</dbReference>
<dbReference type="RefSeq" id="YP_009030976.1">
    <property type="nucleotide sequence ID" value="NC_024134.1"/>
</dbReference>
<evidence type="ECO:0000313" key="1">
    <source>
        <dbReference type="EMBL" id="AHN83655.1"/>
    </source>
</evidence>
<evidence type="ECO:0000313" key="2">
    <source>
        <dbReference type="Proteomes" id="UP000026907"/>
    </source>
</evidence>
<accession>A0A023MHA5</accession>